<comment type="function">
    <text evidence="5 6">Cell division inhibitor that blocks the formation of polar Z ring septums. Rapidly oscillates between the poles of the cell to destabilize FtsZ filaments that have formed before they mature into polar Z rings. Prevents FtsZ polymerization.</text>
</comment>
<evidence type="ECO:0000256" key="7">
    <source>
        <dbReference type="SAM" id="MobiDB-lite"/>
    </source>
</evidence>
<comment type="similarity">
    <text evidence="1 6">Belongs to the MinC family.</text>
</comment>
<evidence type="ECO:0000256" key="2">
    <source>
        <dbReference type="ARBA" id="ARBA00022618"/>
    </source>
</evidence>
<comment type="caution">
    <text evidence="10">The sequence shown here is derived from an EMBL/GenBank/DDBJ whole genome shotgun (WGS) entry which is preliminary data.</text>
</comment>
<dbReference type="RefSeq" id="WP_237092845.1">
    <property type="nucleotide sequence ID" value="NZ_JAKKDL010000006.1"/>
</dbReference>
<evidence type="ECO:0000259" key="9">
    <source>
        <dbReference type="Pfam" id="PF05209"/>
    </source>
</evidence>
<dbReference type="HAMAP" id="MF_00267">
    <property type="entry name" value="MinC"/>
    <property type="match status" value="1"/>
</dbReference>
<dbReference type="InterPro" id="IPR005526">
    <property type="entry name" value="Septum_form_inhib_MinC_C"/>
</dbReference>
<dbReference type="InterPro" id="IPR013033">
    <property type="entry name" value="MinC"/>
</dbReference>
<evidence type="ECO:0000256" key="4">
    <source>
        <dbReference type="ARBA" id="ARBA00023306"/>
    </source>
</evidence>
<feature type="region of interest" description="Disordered" evidence="7">
    <location>
        <begin position="102"/>
        <end position="129"/>
    </location>
</feature>
<dbReference type="InterPro" id="IPR007874">
    <property type="entry name" value="MinC_N"/>
</dbReference>
<proteinExistence type="inferred from homology"/>
<gene>
    <name evidence="6 10" type="primary">minC</name>
    <name evidence="10" type="ORF">L4H06_06780</name>
</gene>
<comment type="subunit">
    <text evidence="6">Interacts with MinD and FtsZ.</text>
</comment>
<name>A0AAW5AN89_9NEIS</name>
<evidence type="ECO:0000256" key="6">
    <source>
        <dbReference type="HAMAP-Rule" id="MF_00267"/>
    </source>
</evidence>
<dbReference type="Pfam" id="PF05209">
    <property type="entry name" value="MinC_N"/>
    <property type="match status" value="1"/>
</dbReference>
<dbReference type="PANTHER" id="PTHR34108">
    <property type="entry name" value="SEPTUM SITE-DETERMINING PROTEIN MINC"/>
    <property type="match status" value="1"/>
</dbReference>
<evidence type="ECO:0000256" key="1">
    <source>
        <dbReference type="ARBA" id="ARBA00006291"/>
    </source>
</evidence>
<dbReference type="SUPFAM" id="SSF63848">
    <property type="entry name" value="Cell-division inhibitor MinC, C-terminal domain"/>
    <property type="match status" value="1"/>
</dbReference>
<dbReference type="NCBIfam" id="TIGR01222">
    <property type="entry name" value="minC"/>
    <property type="match status" value="1"/>
</dbReference>
<keyword evidence="3 6" id="KW-0717">Septation</keyword>
<dbReference type="GO" id="GO:0000902">
    <property type="term" value="P:cell morphogenesis"/>
    <property type="evidence" value="ECO:0007669"/>
    <property type="project" value="InterPro"/>
</dbReference>
<evidence type="ECO:0000313" key="11">
    <source>
        <dbReference type="Proteomes" id="UP001201397"/>
    </source>
</evidence>
<protein>
    <recommendedName>
        <fullName evidence="6">Probable septum site-determining protein MinC</fullName>
    </recommendedName>
</protein>
<sequence length="245" mass="26498">MKPAFEVKSARLDVLAVHLHTADLAELEAALSQIAGQYRELDTVPFILDVQDFPNPEMLDTAAVIGLFARYGMRIISLRHDDAAWAAYAAYHHLFFNQNPKNAEPLQNTAEPQPAAAYEPPPAPSAAAVESGCRPTVLVSTPVRTGQQVYAENSDLIVTGAVSQGAELIADGNIHIYAPMRGRALAGAAGNTEARIFIHSMQAELVSVAGIYRNFEQDLPAHLHKQPVQVSLQDNRLVISAIDAE</sequence>
<dbReference type="AlphaFoldDB" id="A0AAW5AN89"/>
<dbReference type="InterPro" id="IPR016098">
    <property type="entry name" value="CAP/MinC_C"/>
</dbReference>
<evidence type="ECO:0000313" key="10">
    <source>
        <dbReference type="EMBL" id="MCF7529926.1"/>
    </source>
</evidence>
<dbReference type="GO" id="GO:1901891">
    <property type="term" value="P:regulation of cell septum assembly"/>
    <property type="evidence" value="ECO:0007669"/>
    <property type="project" value="InterPro"/>
</dbReference>
<dbReference type="GO" id="GO:0000917">
    <property type="term" value="P:division septum assembly"/>
    <property type="evidence" value="ECO:0007669"/>
    <property type="project" value="UniProtKB-KW"/>
</dbReference>
<feature type="domain" description="Septum formation inhibitor MinC C-terminal" evidence="8">
    <location>
        <begin position="139"/>
        <end position="239"/>
    </location>
</feature>
<dbReference type="Gene3D" id="2.160.20.70">
    <property type="match status" value="1"/>
</dbReference>
<evidence type="ECO:0000259" key="8">
    <source>
        <dbReference type="Pfam" id="PF03775"/>
    </source>
</evidence>
<reference evidence="10" key="1">
    <citation type="submission" date="2022-01" db="EMBL/GenBank/DDBJ databases">
        <title>Neisseria sp. ZJ104.</title>
        <authorList>
            <person name="Yang C."/>
        </authorList>
    </citation>
    <scope>NUCLEOTIDE SEQUENCE</scope>
    <source>
        <strain evidence="10">ZJ104</strain>
    </source>
</reference>
<keyword evidence="4 6" id="KW-0131">Cell cycle</keyword>
<dbReference type="InterPro" id="IPR036145">
    <property type="entry name" value="MinC_C_sf"/>
</dbReference>
<keyword evidence="2 6" id="KW-0132">Cell division</keyword>
<dbReference type="Proteomes" id="UP001201397">
    <property type="component" value="Unassembled WGS sequence"/>
</dbReference>
<dbReference type="GO" id="GO:0051302">
    <property type="term" value="P:regulation of cell division"/>
    <property type="evidence" value="ECO:0007669"/>
    <property type="project" value="InterPro"/>
</dbReference>
<feature type="domain" description="Septum formation inhibitor MinC N-terminal" evidence="9">
    <location>
        <begin position="5"/>
        <end position="75"/>
    </location>
</feature>
<evidence type="ECO:0000256" key="3">
    <source>
        <dbReference type="ARBA" id="ARBA00023210"/>
    </source>
</evidence>
<accession>A0AAW5AN89</accession>
<dbReference type="Gene3D" id="3.30.70.260">
    <property type="match status" value="1"/>
</dbReference>
<dbReference type="EMBL" id="JAKKDL010000006">
    <property type="protein sequence ID" value="MCF7529926.1"/>
    <property type="molecule type" value="Genomic_DNA"/>
</dbReference>
<dbReference type="Pfam" id="PF03775">
    <property type="entry name" value="MinC_C"/>
    <property type="match status" value="1"/>
</dbReference>
<organism evidence="10 11">
    <name type="scientific">Neisseria lisongii</name>
    <dbReference type="NCBI Taxonomy" id="2912188"/>
    <lineage>
        <taxon>Bacteria</taxon>
        <taxon>Pseudomonadati</taxon>
        <taxon>Pseudomonadota</taxon>
        <taxon>Betaproteobacteria</taxon>
        <taxon>Neisseriales</taxon>
        <taxon>Neisseriaceae</taxon>
        <taxon>Neisseria</taxon>
    </lineage>
</organism>
<dbReference type="PANTHER" id="PTHR34108:SF1">
    <property type="entry name" value="SEPTUM SITE-DETERMINING PROTEIN MINC"/>
    <property type="match status" value="1"/>
</dbReference>
<evidence type="ECO:0000256" key="5">
    <source>
        <dbReference type="ARBA" id="ARBA00025606"/>
    </source>
</evidence>